<comment type="caution">
    <text evidence="1">The sequence shown here is derived from an EMBL/GenBank/DDBJ whole genome shotgun (WGS) entry which is preliminary data.</text>
</comment>
<reference evidence="1 2" key="1">
    <citation type="journal article" date="2019" name="Sci. Rep.">
        <title>Orb-weaving spider Araneus ventricosus genome elucidates the spidroin gene catalogue.</title>
        <authorList>
            <person name="Kono N."/>
            <person name="Nakamura H."/>
            <person name="Ohtoshi R."/>
            <person name="Moran D.A.P."/>
            <person name="Shinohara A."/>
            <person name="Yoshida Y."/>
            <person name="Fujiwara M."/>
            <person name="Mori M."/>
            <person name="Tomita M."/>
            <person name="Arakawa K."/>
        </authorList>
    </citation>
    <scope>NUCLEOTIDE SEQUENCE [LARGE SCALE GENOMIC DNA]</scope>
</reference>
<keyword evidence="2" id="KW-1185">Reference proteome</keyword>
<accession>A0A4Y2FPJ6</accession>
<dbReference type="EMBL" id="BGPR01096736">
    <property type="protein sequence ID" value="GBM43103.1"/>
    <property type="molecule type" value="Genomic_DNA"/>
</dbReference>
<sequence>IDPQDPDREREREQEHKPIHIGDVRASVVVQMMIAILPEQGLSLAADFLHLQLHAACLSSATRIRMYRWFFLAPH</sequence>
<feature type="non-terminal residue" evidence="1">
    <location>
        <position position="1"/>
    </location>
</feature>
<dbReference type="AlphaFoldDB" id="A0A4Y2FPJ6"/>
<proteinExistence type="predicted"/>
<protein>
    <submittedName>
        <fullName evidence="1">Uncharacterized protein</fullName>
    </submittedName>
</protein>
<dbReference type="Proteomes" id="UP000499080">
    <property type="component" value="Unassembled WGS sequence"/>
</dbReference>
<name>A0A4Y2FPJ6_ARAVE</name>
<gene>
    <name evidence="1" type="ORF">AVEN_99466_1</name>
</gene>
<organism evidence="1 2">
    <name type="scientific">Araneus ventricosus</name>
    <name type="common">Orbweaver spider</name>
    <name type="synonym">Epeira ventricosa</name>
    <dbReference type="NCBI Taxonomy" id="182803"/>
    <lineage>
        <taxon>Eukaryota</taxon>
        <taxon>Metazoa</taxon>
        <taxon>Ecdysozoa</taxon>
        <taxon>Arthropoda</taxon>
        <taxon>Chelicerata</taxon>
        <taxon>Arachnida</taxon>
        <taxon>Araneae</taxon>
        <taxon>Araneomorphae</taxon>
        <taxon>Entelegynae</taxon>
        <taxon>Araneoidea</taxon>
        <taxon>Araneidae</taxon>
        <taxon>Araneus</taxon>
    </lineage>
</organism>
<evidence type="ECO:0000313" key="1">
    <source>
        <dbReference type="EMBL" id="GBM43103.1"/>
    </source>
</evidence>
<evidence type="ECO:0000313" key="2">
    <source>
        <dbReference type="Proteomes" id="UP000499080"/>
    </source>
</evidence>